<organism evidence="2 3">
    <name type="scientific">Terricaulis silvestris</name>
    <dbReference type="NCBI Taxonomy" id="2686094"/>
    <lineage>
        <taxon>Bacteria</taxon>
        <taxon>Pseudomonadati</taxon>
        <taxon>Pseudomonadota</taxon>
        <taxon>Alphaproteobacteria</taxon>
        <taxon>Caulobacterales</taxon>
        <taxon>Caulobacteraceae</taxon>
        <taxon>Terricaulis</taxon>
    </lineage>
</organism>
<proteinExistence type="predicted"/>
<dbReference type="Proteomes" id="UP000431269">
    <property type="component" value="Chromosome"/>
</dbReference>
<feature type="transmembrane region" description="Helical" evidence="1">
    <location>
        <begin position="97"/>
        <end position="114"/>
    </location>
</feature>
<sequence length="205" mass="22222">MIESIVYIAVPSAIMATLFVAAIRALDWPAWPSIAALSWAMLLSSNSLFVAFVFGAVLATVLALFRHLVFQVWATVVMLFMIAMMVVNPSSPARHELMLLSLLALPIGLAVGSFRLHSFGVAQTILIVCLSILVIALLLMPSQANLRSIAAFLNPALSICLLGIGLQLGAAANARIERERVHALKKRAYNEIDRMLERSSWGVPA</sequence>
<dbReference type="AlphaFoldDB" id="A0A6I6MLJ2"/>
<reference evidence="3" key="1">
    <citation type="submission" date="2019-12" db="EMBL/GenBank/DDBJ databases">
        <title>Complete genome of Terracaulis silvestris 0127_4.</title>
        <authorList>
            <person name="Vieira S."/>
            <person name="Riedel T."/>
            <person name="Sproer C."/>
            <person name="Pascual J."/>
            <person name="Boedeker C."/>
            <person name="Overmann J."/>
        </authorList>
    </citation>
    <scope>NUCLEOTIDE SEQUENCE [LARGE SCALE GENOMIC DNA]</scope>
    <source>
        <strain evidence="3">0127_4</strain>
    </source>
</reference>
<evidence type="ECO:0000313" key="3">
    <source>
        <dbReference type="Proteomes" id="UP000431269"/>
    </source>
</evidence>
<protein>
    <submittedName>
        <fullName evidence="2">Uncharacterized protein</fullName>
    </submittedName>
</protein>
<feature type="transmembrane region" description="Helical" evidence="1">
    <location>
        <begin position="5"/>
        <end position="26"/>
    </location>
</feature>
<accession>A0A6I6MLJ2</accession>
<feature type="transmembrane region" description="Helical" evidence="1">
    <location>
        <begin position="152"/>
        <end position="176"/>
    </location>
</feature>
<gene>
    <name evidence="2" type="ORF">DSM104635_00892</name>
</gene>
<dbReference type="KEGG" id="tsv:DSM104635_00892"/>
<keyword evidence="1" id="KW-1133">Transmembrane helix</keyword>
<dbReference type="EMBL" id="CP047045">
    <property type="protein sequence ID" value="QGZ94076.1"/>
    <property type="molecule type" value="Genomic_DNA"/>
</dbReference>
<keyword evidence="3" id="KW-1185">Reference proteome</keyword>
<keyword evidence="1" id="KW-0472">Membrane</keyword>
<dbReference type="RefSeq" id="WP_158765042.1">
    <property type="nucleotide sequence ID" value="NZ_CP047045.1"/>
</dbReference>
<feature type="transmembrane region" description="Helical" evidence="1">
    <location>
        <begin position="72"/>
        <end position="91"/>
    </location>
</feature>
<evidence type="ECO:0000313" key="2">
    <source>
        <dbReference type="EMBL" id="QGZ94076.1"/>
    </source>
</evidence>
<name>A0A6I6MLJ2_9CAUL</name>
<feature type="transmembrane region" description="Helical" evidence="1">
    <location>
        <begin position="46"/>
        <end position="65"/>
    </location>
</feature>
<evidence type="ECO:0000256" key="1">
    <source>
        <dbReference type="SAM" id="Phobius"/>
    </source>
</evidence>
<feature type="transmembrane region" description="Helical" evidence="1">
    <location>
        <begin position="121"/>
        <end position="140"/>
    </location>
</feature>
<keyword evidence="1" id="KW-0812">Transmembrane</keyword>